<dbReference type="InterPro" id="IPR011990">
    <property type="entry name" value="TPR-like_helical_dom_sf"/>
</dbReference>
<dbReference type="AlphaFoldDB" id="A0A5J5CPX7"/>
<dbReference type="Gene3D" id="1.10.533.10">
    <property type="entry name" value="Death Domain, Fas"/>
    <property type="match status" value="1"/>
</dbReference>
<proteinExistence type="predicted"/>
<comment type="caution">
    <text evidence="3">The sequence shown here is derived from an EMBL/GenBank/DDBJ whole genome shotgun (WGS) entry which is preliminary data.</text>
</comment>
<protein>
    <recommendedName>
        <fullName evidence="2">CARD domain-containing protein</fullName>
    </recommendedName>
</protein>
<dbReference type="PANTHER" id="PTHR16155:SF18">
    <property type="entry name" value="STERILE ALPHA MOTIF DOMAIN-CONTAINING PROTEIN 9-LIKE"/>
    <property type="match status" value="1"/>
</dbReference>
<evidence type="ECO:0000259" key="2">
    <source>
        <dbReference type="PROSITE" id="PS50209"/>
    </source>
</evidence>
<sequence length="1018" mass="115993">MANGPALSTARGGEIYQTSPLSLLDVLYANQFEGEIIDPEVVKQVEENFYRGAPPKWLNFYISEQAESNGTGNPFIKRDGYEKLVKQIKTQGKGKFPETSIVKLFHQPGCGGTTLAMKVLWDLRKTFRSAVLTGSTSDITNVAEEVVRLFTAGSRGHQNTVLLLVNDEHILENLQDKIIMIIAEQQIVTHRPVAILLNCVRKDAFLQNRDHVVLRKVLSDTEKQTFDEKNEELRGKYHGKCNQFYGFDIMQKNFSQDYVKQVCKVFSTVRRTKQTKETQLVAFISLLNAYVPGSYLLESQCLDFFKHDDYIHGDFSLEDRMGPFSPLIITFTTEASEKKVCMAHPMIAQCCTELMAEAGVARSDTARNLLTTLCTAEVPAFLVGFVKDMLTKRRPKPKETEEEDIQINGTEMKEDSERFSRLIVDIQKKESNVQSASVLVMASKKFAQNPFFPQALARFYYIELKDYNLAEMWAKKAKQRDPQNSFVANTLGQVHKNHLKNMEYSASQREILQLAEKAIDAFKEAEQLAENERGTDMKGDGKTKVSHVFNARGMFGYLQVCNLVYDRLVRLNMTRRGVLTKTVSLDSVLGSLGDLIPDLIISLRDEVERKCAFFDRYLTYSKPNMKKDDPSYISKDTTDCYRKYVGDSPPKHFKEKGAALIQKLKQNLADTSAGVLSCLDRECTESDLKEIATWWEEIFLQRDSVSALANYILAHIMLRNMGATFPSDCNYLTNFIQKMPLIPEDSPELHMLTLLLCWPSDSKEKCVHNLNKLIPGMHFSYDRAYKTHFRSRYLPPLFFIGKGQDLTRIVHRKVLKEMCLEQNEETIQDWSNEKIFKDPNVQDRLLKVEGVVRNHRVYAKIGGTEIEMDANLRNSLEKDRQVSFYIGFTIRGPVAFAIQKTTAENVQSSEMASPEPEERKPQHSALTDNNGGHFVDLHQMVLINRVTDTEGILLKLKDRMLISNENYEAVKALKSTQDQMSGILQSLTSSTMGKDALYEILKRMKSMRSLINELEGSD</sequence>
<name>A0A5J5CPX7_9PERO</name>
<keyword evidence="4" id="KW-1185">Reference proteome</keyword>
<evidence type="ECO:0000256" key="1">
    <source>
        <dbReference type="SAM" id="MobiDB-lite"/>
    </source>
</evidence>
<dbReference type="Pfam" id="PF00619">
    <property type="entry name" value="CARD"/>
    <property type="match status" value="1"/>
</dbReference>
<reference evidence="3 4" key="1">
    <citation type="submission" date="2019-08" db="EMBL/GenBank/DDBJ databases">
        <title>A chromosome-level genome assembly, high-density linkage maps, and genome scans reveal the genomic architecture of hybrid incompatibilities underlying speciation via character displacement in darters (Percidae: Etheostominae).</title>
        <authorList>
            <person name="Moran R.L."/>
            <person name="Catchen J.M."/>
            <person name="Fuller R.C."/>
        </authorList>
    </citation>
    <scope>NUCLEOTIDE SEQUENCE [LARGE SCALE GENOMIC DNA]</scope>
    <source>
        <strain evidence="3">EspeVRDwgs_2016</strain>
        <tissue evidence="3">Muscle</tissue>
    </source>
</reference>
<dbReference type="Proteomes" id="UP000327493">
    <property type="component" value="Chromosome 19"/>
</dbReference>
<dbReference type="GO" id="GO:0042981">
    <property type="term" value="P:regulation of apoptotic process"/>
    <property type="evidence" value="ECO:0007669"/>
    <property type="project" value="InterPro"/>
</dbReference>
<evidence type="ECO:0000313" key="3">
    <source>
        <dbReference type="EMBL" id="KAA8582656.1"/>
    </source>
</evidence>
<dbReference type="PROSITE" id="PS50209">
    <property type="entry name" value="CARD"/>
    <property type="match status" value="1"/>
</dbReference>
<gene>
    <name evidence="3" type="ORF">FQN60_006327</name>
</gene>
<dbReference type="InterPro" id="IPR001315">
    <property type="entry name" value="CARD"/>
</dbReference>
<organism evidence="3 4">
    <name type="scientific">Etheostoma spectabile</name>
    <name type="common">orangethroat darter</name>
    <dbReference type="NCBI Taxonomy" id="54343"/>
    <lineage>
        <taxon>Eukaryota</taxon>
        <taxon>Metazoa</taxon>
        <taxon>Chordata</taxon>
        <taxon>Craniata</taxon>
        <taxon>Vertebrata</taxon>
        <taxon>Euteleostomi</taxon>
        <taxon>Actinopterygii</taxon>
        <taxon>Neopterygii</taxon>
        <taxon>Teleostei</taxon>
        <taxon>Neoteleostei</taxon>
        <taxon>Acanthomorphata</taxon>
        <taxon>Eupercaria</taxon>
        <taxon>Perciformes</taxon>
        <taxon>Percoidei</taxon>
        <taxon>Percidae</taxon>
        <taxon>Etheostomatinae</taxon>
        <taxon>Etheostoma</taxon>
    </lineage>
</organism>
<dbReference type="GO" id="GO:0005737">
    <property type="term" value="C:cytoplasm"/>
    <property type="evidence" value="ECO:0007669"/>
    <property type="project" value="TreeGrafter"/>
</dbReference>
<dbReference type="EMBL" id="VOFY01000019">
    <property type="protein sequence ID" value="KAA8582656.1"/>
    <property type="molecule type" value="Genomic_DNA"/>
</dbReference>
<feature type="domain" description="CARD" evidence="2">
    <location>
        <begin position="927"/>
        <end position="996"/>
    </location>
</feature>
<dbReference type="PANTHER" id="PTHR16155">
    <property type="entry name" value="DED DOMAIN-CONTAINING PROTEIN"/>
    <property type="match status" value="1"/>
</dbReference>
<dbReference type="Gene3D" id="1.25.40.10">
    <property type="entry name" value="Tetratricopeptide repeat domain"/>
    <property type="match status" value="1"/>
</dbReference>
<feature type="region of interest" description="Disordered" evidence="1">
    <location>
        <begin position="905"/>
        <end position="930"/>
    </location>
</feature>
<dbReference type="InterPro" id="IPR011029">
    <property type="entry name" value="DEATH-like_dom_sf"/>
</dbReference>
<dbReference type="OrthoDB" id="2337140at2759"/>
<accession>A0A5J5CPX7</accession>
<evidence type="ECO:0000313" key="4">
    <source>
        <dbReference type="Proteomes" id="UP000327493"/>
    </source>
</evidence>